<keyword evidence="1" id="KW-0812">Transmembrane</keyword>
<evidence type="ECO:0000313" key="2">
    <source>
        <dbReference type="EMBL" id="MBB4926387.1"/>
    </source>
</evidence>
<gene>
    <name evidence="2" type="ORF">FHR34_005380</name>
</gene>
<evidence type="ECO:0000313" key="3">
    <source>
        <dbReference type="Proteomes" id="UP000540506"/>
    </source>
</evidence>
<sequence length="156" mass="16671">MSTQQSAAPTPTLDGPAAPHPYGERFTRRLCGALVVLSVVLVVWMFMMGSAPQGRAEVRNWSSSWIGLDVLEFLGLLGTTWLLWHRSPHLPAVAGASAALFGIDAWFDVMTALSGSDWYTAVTFAAIAELPLAVLLGYLAATAPRRLAERGGSEVS</sequence>
<feature type="transmembrane region" description="Helical" evidence="1">
    <location>
        <begin position="90"/>
        <end position="107"/>
    </location>
</feature>
<accession>A0A7W7R6M2</accession>
<name>A0A7W7R6M2_KITKI</name>
<protein>
    <submittedName>
        <fullName evidence="2">Uncharacterized protein</fullName>
    </submittedName>
</protein>
<dbReference type="EMBL" id="JACHJV010000001">
    <property type="protein sequence ID" value="MBB4926387.1"/>
    <property type="molecule type" value="Genomic_DNA"/>
</dbReference>
<keyword evidence="1" id="KW-1133">Transmembrane helix</keyword>
<reference evidence="2 3" key="1">
    <citation type="submission" date="2020-08" db="EMBL/GenBank/DDBJ databases">
        <title>Sequencing the genomes of 1000 actinobacteria strains.</title>
        <authorList>
            <person name="Klenk H.-P."/>
        </authorList>
    </citation>
    <scope>NUCLEOTIDE SEQUENCE [LARGE SCALE GENOMIC DNA]</scope>
    <source>
        <strain evidence="2 3">DSM 41654</strain>
    </source>
</reference>
<dbReference type="AlphaFoldDB" id="A0A7W7R6M2"/>
<dbReference type="Proteomes" id="UP000540506">
    <property type="component" value="Unassembled WGS sequence"/>
</dbReference>
<organism evidence="2 3">
    <name type="scientific">Kitasatospora kifunensis</name>
    <name type="common">Streptomyces kifunensis</name>
    <dbReference type="NCBI Taxonomy" id="58351"/>
    <lineage>
        <taxon>Bacteria</taxon>
        <taxon>Bacillati</taxon>
        <taxon>Actinomycetota</taxon>
        <taxon>Actinomycetes</taxon>
        <taxon>Kitasatosporales</taxon>
        <taxon>Streptomycetaceae</taxon>
        <taxon>Kitasatospora</taxon>
    </lineage>
</organism>
<comment type="caution">
    <text evidence="2">The sequence shown here is derived from an EMBL/GenBank/DDBJ whole genome shotgun (WGS) entry which is preliminary data.</text>
</comment>
<keyword evidence="1" id="KW-0472">Membrane</keyword>
<evidence type="ECO:0000256" key="1">
    <source>
        <dbReference type="SAM" id="Phobius"/>
    </source>
</evidence>
<feature type="transmembrane region" description="Helical" evidence="1">
    <location>
        <begin position="63"/>
        <end position="83"/>
    </location>
</feature>
<feature type="transmembrane region" description="Helical" evidence="1">
    <location>
        <begin position="119"/>
        <end position="141"/>
    </location>
</feature>
<keyword evidence="3" id="KW-1185">Reference proteome</keyword>
<feature type="transmembrane region" description="Helical" evidence="1">
    <location>
        <begin position="30"/>
        <end position="51"/>
    </location>
</feature>
<proteinExistence type="predicted"/>
<dbReference type="RefSeq" id="WP_184939541.1">
    <property type="nucleotide sequence ID" value="NZ_JACHJV010000001.1"/>
</dbReference>